<evidence type="ECO:0000259" key="8">
    <source>
        <dbReference type="Pfam" id="PF00149"/>
    </source>
</evidence>
<evidence type="ECO:0000256" key="1">
    <source>
        <dbReference type="ARBA" id="ARBA00010555"/>
    </source>
</evidence>
<feature type="domain" description="Calcineurin-like phosphoesterase" evidence="8">
    <location>
        <begin position="1"/>
        <end position="232"/>
    </location>
</feature>
<dbReference type="PANTHER" id="PTHR30337:SF0">
    <property type="entry name" value="NUCLEASE SBCCD SUBUNIT D"/>
    <property type="match status" value="1"/>
</dbReference>
<evidence type="ECO:0000256" key="3">
    <source>
        <dbReference type="ARBA" id="ARBA00013365"/>
    </source>
</evidence>
<keyword evidence="5 7" id="KW-0378">Hydrolase</keyword>
<dbReference type="Proteomes" id="UP000659388">
    <property type="component" value="Unassembled WGS sequence"/>
</dbReference>
<dbReference type="GO" id="GO:0006260">
    <property type="term" value="P:DNA replication"/>
    <property type="evidence" value="ECO:0007669"/>
    <property type="project" value="UniProtKB-KW"/>
</dbReference>
<sequence length="414" mass="46576">MKFLHTADWHIGQLFHEFDRHFEHMQFLNWLVQTLKSEQIDVLLISGDIFDQANPSAAAIRLFYTFLNEATAACPDLQVIVTAGNHDSASRLEAPKPLLSSSNIHIIGVMPRKDDGSIDYGTLTIPIKSNTGVFGWCLAIPFLRMGDYPEVKGSKNSYVDGVCALYEEAFEHVNNQKNKNEPIIALGHLHALNAEITDLDKSERLIMGGVEYIPGTAFPADISYVALGHIHKSQKIGGHTEIRYSGSPIPMSFGERGYQHQVLVFEMDQNGLSSEVTRIEVPVTIPLISVPDKHEPLDAVVKALMKLENTDGRELNLAPYLQVRVLLDGPEPSLRHKIEQVLDGKYVRLARIDVRYPKQKSDAGEELVSPDVLHSLSPLEIFTRHYEKRYQTELPETLEKHFRTVANLIDQKEL</sequence>
<evidence type="ECO:0000259" key="9">
    <source>
        <dbReference type="Pfam" id="PF12320"/>
    </source>
</evidence>
<name>A0A937F7L1_9BACT</name>
<keyword evidence="7" id="KW-0233">DNA recombination</keyword>
<dbReference type="AlphaFoldDB" id="A0A937F7L1"/>
<dbReference type="InterPro" id="IPR004593">
    <property type="entry name" value="SbcD"/>
</dbReference>
<dbReference type="GO" id="GO:0004519">
    <property type="term" value="F:endonuclease activity"/>
    <property type="evidence" value="ECO:0007669"/>
    <property type="project" value="UniProtKB-KW"/>
</dbReference>
<evidence type="ECO:0000256" key="5">
    <source>
        <dbReference type="ARBA" id="ARBA00022801"/>
    </source>
</evidence>
<evidence type="ECO:0000313" key="11">
    <source>
        <dbReference type="Proteomes" id="UP000659388"/>
    </source>
</evidence>
<dbReference type="InterPro" id="IPR026843">
    <property type="entry name" value="SbcD_C"/>
</dbReference>
<keyword evidence="7" id="KW-0235">DNA replication</keyword>
<dbReference type="PANTHER" id="PTHR30337">
    <property type="entry name" value="COMPONENT OF ATP-DEPENDENT DSDNA EXONUCLEASE"/>
    <property type="match status" value="1"/>
</dbReference>
<dbReference type="SUPFAM" id="SSF56300">
    <property type="entry name" value="Metallo-dependent phosphatases"/>
    <property type="match status" value="1"/>
</dbReference>
<keyword evidence="6 7" id="KW-0269">Exonuclease</keyword>
<evidence type="ECO:0000256" key="6">
    <source>
        <dbReference type="ARBA" id="ARBA00022839"/>
    </source>
</evidence>
<keyword evidence="11" id="KW-1185">Reference proteome</keyword>
<comment type="similarity">
    <text evidence="1 7">Belongs to the SbcD family.</text>
</comment>
<dbReference type="CDD" id="cd00840">
    <property type="entry name" value="MPP_Mre11_N"/>
    <property type="match status" value="1"/>
</dbReference>
<keyword evidence="4 7" id="KW-0540">Nuclease</keyword>
<gene>
    <name evidence="7" type="primary">sbcD</name>
    <name evidence="10" type="ORF">JL102_05405</name>
</gene>
<dbReference type="NCBIfam" id="TIGR00619">
    <property type="entry name" value="sbcd"/>
    <property type="match status" value="1"/>
</dbReference>
<protein>
    <recommendedName>
        <fullName evidence="3 7">Nuclease SbcCD subunit D</fullName>
    </recommendedName>
</protein>
<keyword evidence="7" id="KW-0255">Endonuclease</keyword>
<evidence type="ECO:0000256" key="2">
    <source>
        <dbReference type="ARBA" id="ARBA00011322"/>
    </source>
</evidence>
<comment type="function">
    <text evidence="7">SbcCD cleaves DNA hairpin structures. These structures can inhibit DNA replication and are intermediates in certain DNA recombination reactions. The complex acts as a 3'-&gt;5' double strand exonuclease that can open hairpins. It also has a 5' single-strand endonuclease activity.</text>
</comment>
<evidence type="ECO:0000313" key="10">
    <source>
        <dbReference type="EMBL" id="MBL3655558.1"/>
    </source>
</evidence>
<accession>A0A937F7L1</accession>
<dbReference type="GO" id="GO:0008408">
    <property type="term" value="F:3'-5' exonuclease activity"/>
    <property type="evidence" value="ECO:0007669"/>
    <property type="project" value="InterPro"/>
</dbReference>
<comment type="caution">
    <text evidence="10">The sequence shown here is derived from an EMBL/GenBank/DDBJ whole genome shotgun (WGS) entry which is preliminary data.</text>
</comment>
<dbReference type="EMBL" id="JAESIY010000002">
    <property type="protein sequence ID" value="MBL3655558.1"/>
    <property type="molecule type" value="Genomic_DNA"/>
</dbReference>
<reference evidence="10" key="1">
    <citation type="submission" date="2021-01" db="EMBL/GenBank/DDBJ databases">
        <title>Fulvivirga kasyanovii gen. nov., sp nov., a novel member of the phylum Bacteroidetes isolated from seawater in a mussel farm.</title>
        <authorList>
            <person name="Zhao L.-H."/>
            <person name="Wang Z.-J."/>
        </authorList>
    </citation>
    <scope>NUCLEOTIDE SEQUENCE</scope>
    <source>
        <strain evidence="10">2943</strain>
    </source>
</reference>
<proteinExistence type="inferred from homology"/>
<dbReference type="Gene3D" id="3.60.21.10">
    <property type="match status" value="1"/>
</dbReference>
<dbReference type="Pfam" id="PF12320">
    <property type="entry name" value="SbcD_C"/>
    <property type="match status" value="1"/>
</dbReference>
<dbReference type="GO" id="GO:0006310">
    <property type="term" value="P:DNA recombination"/>
    <property type="evidence" value="ECO:0007669"/>
    <property type="project" value="UniProtKB-KW"/>
</dbReference>
<organism evidence="10 11">
    <name type="scientific">Fulvivirga sediminis</name>
    <dbReference type="NCBI Taxonomy" id="2803949"/>
    <lineage>
        <taxon>Bacteria</taxon>
        <taxon>Pseudomonadati</taxon>
        <taxon>Bacteroidota</taxon>
        <taxon>Cytophagia</taxon>
        <taxon>Cytophagales</taxon>
        <taxon>Fulvivirgaceae</taxon>
        <taxon>Fulvivirga</taxon>
    </lineage>
</organism>
<dbReference type="InterPro" id="IPR041796">
    <property type="entry name" value="Mre11_N"/>
</dbReference>
<evidence type="ECO:0000256" key="4">
    <source>
        <dbReference type="ARBA" id="ARBA00022722"/>
    </source>
</evidence>
<dbReference type="InterPro" id="IPR004843">
    <property type="entry name" value="Calcineurin-like_PHP"/>
</dbReference>
<dbReference type="RefSeq" id="WP_202243223.1">
    <property type="nucleotide sequence ID" value="NZ_JAESIY010000002.1"/>
</dbReference>
<evidence type="ECO:0000256" key="7">
    <source>
        <dbReference type="RuleBase" id="RU363069"/>
    </source>
</evidence>
<dbReference type="Pfam" id="PF00149">
    <property type="entry name" value="Metallophos"/>
    <property type="match status" value="1"/>
</dbReference>
<dbReference type="InterPro" id="IPR029052">
    <property type="entry name" value="Metallo-depent_PP-like"/>
</dbReference>
<feature type="domain" description="Nuclease SbcCD subunit D C-terminal" evidence="9">
    <location>
        <begin position="286"/>
        <end position="389"/>
    </location>
</feature>
<dbReference type="InterPro" id="IPR050535">
    <property type="entry name" value="DNA_Repair-Maintenance_Comp"/>
</dbReference>
<comment type="subunit">
    <text evidence="2 7">Heterodimer of SbcC and SbcD.</text>
</comment>